<evidence type="ECO:0000256" key="5">
    <source>
        <dbReference type="ARBA" id="ARBA00022741"/>
    </source>
</evidence>
<evidence type="ECO:0000256" key="10">
    <source>
        <dbReference type="PROSITE-ProRule" id="PRU01049"/>
    </source>
</evidence>
<keyword evidence="3 9" id="KW-0690">Ribosome biogenesis</keyword>
<dbReference type="NCBIfam" id="TIGR03594">
    <property type="entry name" value="GTPase_EngA"/>
    <property type="match status" value="1"/>
</dbReference>
<feature type="binding site" evidence="9">
    <location>
        <begin position="120"/>
        <end position="123"/>
    </location>
    <ligand>
        <name>GTP</name>
        <dbReference type="ChEBI" id="CHEBI:37565"/>
        <label>1</label>
    </ligand>
</feature>
<dbReference type="PANTHER" id="PTHR43834:SF6">
    <property type="entry name" value="GTPASE DER"/>
    <property type="match status" value="1"/>
</dbReference>
<feature type="binding site" evidence="9">
    <location>
        <begin position="57"/>
        <end position="61"/>
    </location>
    <ligand>
        <name>GTP</name>
        <dbReference type="ChEBI" id="CHEBI:37565"/>
        <label>1</label>
    </ligand>
</feature>
<evidence type="ECO:0000256" key="6">
    <source>
        <dbReference type="ARBA" id="ARBA00023134"/>
    </source>
</evidence>
<keyword evidence="14" id="KW-1185">Reference proteome</keyword>
<gene>
    <name evidence="9" type="primary">der</name>
    <name evidence="13" type="ORF">SAMN02745118_01145</name>
</gene>
<name>A0A1T4LHY6_9FIRM</name>
<dbReference type="InterPro" id="IPR006073">
    <property type="entry name" value="GTP-bd"/>
</dbReference>
<dbReference type="FunFam" id="3.40.50.300:FF:000040">
    <property type="entry name" value="GTPase Der"/>
    <property type="match status" value="1"/>
</dbReference>
<dbReference type="InterPro" id="IPR005225">
    <property type="entry name" value="Small_GTP-bd"/>
</dbReference>
<evidence type="ECO:0000256" key="7">
    <source>
        <dbReference type="ARBA" id="ARBA00032345"/>
    </source>
</evidence>
<accession>A0A1T4LHY6</accession>
<feature type="domain" description="EngA-type G" evidence="12">
    <location>
        <begin position="4"/>
        <end position="169"/>
    </location>
</feature>
<dbReference type="InterPro" id="IPR015946">
    <property type="entry name" value="KH_dom-like_a/b"/>
</dbReference>
<evidence type="ECO:0000256" key="1">
    <source>
        <dbReference type="ARBA" id="ARBA00008279"/>
    </source>
</evidence>
<dbReference type="FunFam" id="3.40.50.300:FF:000057">
    <property type="entry name" value="GTPase Der"/>
    <property type="match status" value="1"/>
</dbReference>
<dbReference type="Pfam" id="PF14714">
    <property type="entry name" value="KH_dom-like"/>
    <property type="match status" value="1"/>
</dbReference>
<reference evidence="14" key="1">
    <citation type="submission" date="2017-02" db="EMBL/GenBank/DDBJ databases">
        <authorList>
            <person name="Varghese N."/>
            <person name="Submissions S."/>
        </authorList>
    </citation>
    <scope>NUCLEOTIDE SEQUENCE [LARGE SCALE GENOMIC DNA]</scope>
    <source>
        <strain evidence="14">ATCC BAA-73</strain>
    </source>
</reference>
<dbReference type="GO" id="GO:0005525">
    <property type="term" value="F:GTP binding"/>
    <property type="evidence" value="ECO:0007669"/>
    <property type="project" value="UniProtKB-UniRule"/>
</dbReference>
<dbReference type="InterPro" id="IPR031166">
    <property type="entry name" value="G_ENGA"/>
</dbReference>
<keyword evidence="4 11" id="KW-0677">Repeat</keyword>
<dbReference type="OrthoDB" id="9805918at2"/>
<keyword evidence="5 9" id="KW-0547">Nucleotide-binding</keyword>
<comment type="subunit">
    <text evidence="9">Associates with the 50S ribosomal subunit.</text>
</comment>
<comment type="function">
    <text evidence="8 9 11">GTPase that plays an essential role in the late steps of ribosome biogenesis.</text>
</comment>
<dbReference type="STRING" id="142842.SAMN02745118_01145"/>
<evidence type="ECO:0000256" key="9">
    <source>
        <dbReference type="HAMAP-Rule" id="MF_00195"/>
    </source>
</evidence>
<dbReference type="EMBL" id="FUWM01000008">
    <property type="protein sequence ID" value="SJZ54218.1"/>
    <property type="molecule type" value="Genomic_DNA"/>
</dbReference>
<dbReference type="PRINTS" id="PR00326">
    <property type="entry name" value="GTP1OBG"/>
</dbReference>
<dbReference type="InterPro" id="IPR032859">
    <property type="entry name" value="KH_dom-like"/>
</dbReference>
<dbReference type="SUPFAM" id="SSF52540">
    <property type="entry name" value="P-loop containing nucleoside triphosphate hydrolases"/>
    <property type="match status" value="2"/>
</dbReference>
<dbReference type="Gene3D" id="3.30.300.20">
    <property type="match status" value="1"/>
</dbReference>
<feature type="domain" description="EngA-type G" evidence="12">
    <location>
        <begin position="178"/>
        <end position="353"/>
    </location>
</feature>
<dbReference type="PROSITE" id="PS51712">
    <property type="entry name" value="G_ENGA"/>
    <property type="match status" value="2"/>
</dbReference>
<keyword evidence="6 9" id="KW-0342">GTP-binding</keyword>
<feature type="binding site" evidence="9">
    <location>
        <begin position="10"/>
        <end position="17"/>
    </location>
    <ligand>
        <name>GTP</name>
        <dbReference type="ChEBI" id="CHEBI:37565"/>
        <label>1</label>
    </ligand>
</feature>
<dbReference type="InterPro" id="IPR027417">
    <property type="entry name" value="P-loop_NTPase"/>
</dbReference>
<dbReference type="FunFam" id="3.30.300.20:FF:000004">
    <property type="entry name" value="GTPase Der"/>
    <property type="match status" value="1"/>
</dbReference>
<dbReference type="Pfam" id="PF01926">
    <property type="entry name" value="MMR_HSR1"/>
    <property type="match status" value="2"/>
</dbReference>
<dbReference type="Proteomes" id="UP000190625">
    <property type="component" value="Unassembled WGS sequence"/>
</dbReference>
<evidence type="ECO:0000313" key="13">
    <source>
        <dbReference type="EMBL" id="SJZ54218.1"/>
    </source>
</evidence>
<dbReference type="Gene3D" id="3.40.50.300">
    <property type="entry name" value="P-loop containing nucleotide triphosphate hydrolases"/>
    <property type="match status" value="2"/>
</dbReference>
<dbReference type="CDD" id="cd01895">
    <property type="entry name" value="EngA2"/>
    <property type="match status" value="1"/>
</dbReference>
<dbReference type="GO" id="GO:0043022">
    <property type="term" value="F:ribosome binding"/>
    <property type="evidence" value="ECO:0007669"/>
    <property type="project" value="TreeGrafter"/>
</dbReference>
<feature type="binding site" evidence="9">
    <location>
        <begin position="184"/>
        <end position="191"/>
    </location>
    <ligand>
        <name>GTP</name>
        <dbReference type="ChEBI" id="CHEBI:37565"/>
        <label>2</label>
    </ligand>
</feature>
<dbReference type="InterPro" id="IPR016484">
    <property type="entry name" value="GTPase_Der"/>
</dbReference>
<protein>
    <recommendedName>
        <fullName evidence="2 9">GTPase Der</fullName>
    </recommendedName>
    <alternativeName>
        <fullName evidence="7 9">GTP-binding protein EngA</fullName>
    </alternativeName>
</protein>
<dbReference type="PIRSF" id="PIRSF006485">
    <property type="entry name" value="GTP-binding_EngA"/>
    <property type="match status" value="1"/>
</dbReference>
<feature type="binding site" evidence="9">
    <location>
        <begin position="231"/>
        <end position="235"/>
    </location>
    <ligand>
        <name>GTP</name>
        <dbReference type="ChEBI" id="CHEBI:37565"/>
        <label>2</label>
    </ligand>
</feature>
<evidence type="ECO:0000256" key="4">
    <source>
        <dbReference type="ARBA" id="ARBA00022737"/>
    </source>
</evidence>
<organism evidence="13 14">
    <name type="scientific">Selenihalanaerobacter shriftii</name>
    <dbReference type="NCBI Taxonomy" id="142842"/>
    <lineage>
        <taxon>Bacteria</taxon>
        <taxon>Bacillati</taxon>
        <taxon>Bacillota</taxon>
        <taxon>Clostridia</taxon>
        <taxon>Halanaerobiales</taxon>
        <taxon>Halobacteroidaceae</taxon>
        <taxon>Selenihalanaerobacter</taxon>
    </lineage>
</organism>
<feature type="binding site" evidence="9">
    <location>
        <begin position="296"/>
        <end position="299"/>
    </location>
    <ligand>
        <name>GTP</name>
        <dbReference type="ChEBI" id="CHEBI:37565"/>
        <label>2</label>
    </ligand>
</feature>
<dbReference type="CDD" id="cd01894">
    <property type="entry name" value="EngA1"/>
    <property type="match status" value="1"/>
</dbReference>
<dbReference type="AlphaFoldDB" id="A0A1T4LHY6"/>
<comment type="similarity">
    <text evidence="1 9 10 11">Belongs to the TRAFAC class TrmE-Era-EngA-EngB-Septin-like GTPase superfamily. EngA (Der) GTPase family.</text>
</comment>
<dbReference type="HAMAP" id="MF_00195">
    <property type="entry name" value="GTPase_Der"/>
    <property type="match status" value="1"/>
</dbReference>
<evidence type="ECO:0000256" key="2">
    <source>
        <dbReference type="ARBA" id="ARBA00020953"/>
    </source>
</evidence>
<dbReference type="PANTHER" id="PTHR43834">
    <property type="entry name" value="GTPASE DER"/>
    <property type="match status" value="1"/>
</dbReference>
<evidence type="ECO:0000256" key="3">
    <source>
        <dbReference type="ARBA" id="ARBA00022517"/>
    </source>
</evidence>
<evidence type="ECO:0000259" key="12">
    <source>
        <dbReference type="PROSITE" id="PS51712"/>
    </source>
</evidence>
<proteinExistence type="inferred from homology"/>
<evidence type="ECO:0000256" key="8">
    <source>
        <dbReference type="ARBA" id="ARBA00053470"/>
    </source>
</evidence>
<evidence type="ECO:0000313" key="14">
    <source>
        <dbReference type="Proteomes" id="UP000190625"/>
    </source>
</evidence>
<dbReference type="NCBIfam" id="TIGR00231">
    <property type="entry name" value="small_GTP"/>
    <property type="match status" value="2"/>
</dbReference>
<evidence type="ECO:0000256" key="11">
    <source>
        <dbReference type="RuleBase" id="RU004481"/>
    </source>
</evidence>
<dbReference type="RefSeq" id="WP_078809630.1">
    <property type="nucleotide sequence ID" value="NZ_FUWM01000008.1"/>
</dbReference>
<dbReference type="GO" id="GO:0042254">
    <property type="term" value="P:ribosome biogenesis"/>
    <property type="evidence" value="ECO:0007669"/>
    <property type="project" value="UniProtKB-KW"/>
</dbReference>
<sequence length="437" mass="49677">MSKPIVAIVGRPNVGKSTLFNRIVGDRISIVEDEPSITRDRIYAEGEWLNNHFLLVDTGGIDLNSEKELKEDIRRQAEIAIDEADVILFMLDGRTGLQPMDREVANMLRKSGKPIILTVNKVDYKKLEEEIKYDFYELGLDDPVLISAEHGLNIGDLLDEVIIHFPQEEEIEYEDDIIRISVIGRPNVGKSSLVNQVLGKNRVIVSDIPGTTRDAIDTYFKLGDREFAIIDTAGMRRRGKVKPGIEKYSVIRSLGAIDRSDVVLMVLDATEGMTEQDKRVAGYAHEDGKAMVIVVNKWDLIEKGNDTNKRYAEDIRYDVGFLNYAPITFVSALTGQRVLEILEIVEYVAEQHSRRVKTNTLNNVLKEATSMFEPPSDKGKRLKIYYATQPRVKPPLFVLFVNDPDLMHFSYKRYLKNKIRDAFGFSGTPIKIIVRER</sequence>